<dbReference type="PANTHER" id="PTHR43649:SF33">
    <property type="entry name" value="POLYGALACTURONAN_RHAMNOGALACTURONAN-BINDING PROTEIN YTCQ"/>
    <property type="match status" value="1"/>
</dbReference>
<feature type="chain" id="PRO_5022980924" evidence="6">
    <location>
        <begin position="23"/>
        <end position="534"/>
    </location>
</feature>
<evidence type="ECO:0000256" key="2">
    <source>
        <dbReference type="ARBA" id="ARBA00022729"/>
    </source>
</evidence>
<dbReference type="Pfam" id="PF01547">
    <property type="entry name" value="SBP_bac_1"/>
    <property type="match status" value="1"/>
</dbReference>
<evidence type="ECO:0000256" key="6">
    <source>
        <dbReference type="SAM" id="SignalP"/>
    </source>
</evidence>
<accession>A0A511WYK4</accession>
<dbReference type="InterPro" id="IPR050490">
    <property type="entry name" value="Bact_solute-bd_prot1"/>
</dbReference>
<keyword evidence="3" id="KW-0472">Membrane</keyword>
<name>A0A511WYK4_9BACI</name>
<evidence type="ECO:0000256" key="5">
    <source>
        <dbReference type="ARBA" id="ARBA00023288"/>
    </source>
</evidence>
<sequence length="534" mass="60955">MKKLLLSFSMVLVLLSVLVACGDDTSDVNGTSEETNGEVAVHKEGFPIVDEEIKLSLMAPGVGIEDWKNMVTLKRYSEMTNMTFEYITPPVSDFQTRLNLAFASQDLPDIILGAGTGNLTPGMEVDYGRQGVLLPLNDLIDEYAPNLKALMDENPEIARSVTTPDGNIYSLPFINNHPTAVWARGPLWYRGEWLENLGVEELPKTVDEFYDLLVRFRDEDPNNSGQDDTIPLTDVQMNSSRAWLMAAFGMKEWGIEEHDGEVRYAPMTDNYKAYLEFMNKLYDEKLLDPETFSQADEQKKAKGQENRIGLFPDWFSFFTTGQPEEEAVKDPMFFPLTSEWSQDRVVPANPGMVRGTFSLTKYNEHPEASMRWIDYWYSTEGRDFFDKGPEGYLWEANEDGTRNPLPAPEGFESPEEYRATLTPTYGITPPMLGDLVEGEPRSDFDLFIQAETEEKITPFSETPFPLVYLTDDEQRTVNTIQQDLSSYIEQMEARFITGVEPLSNWDDYVSTIKSMNVEEYINIHQEAYDRWAQN</sequence>
<evidence type="ECO:0000313" key="8">
    <source>
        <dbReference type="Proteomes" id="UP000321400"/>
    </source>
</evidence>
<proteinExistence type="predicted"/>
<feature type="signal peptide" evidence="6">
    <location>
        <begin position="1"/>
        <end position="22"/>
    </location>
</feature>
<dbReference type="InterPro" id="IPR006059">
    <property type="entry name" value="SBP"/>
</dbReference>
<keyword evidence="1" id="KW-1003">Cell membrane</keyword>
<keyword evidence="8" id="KW-1185">Reference proteome</keyword>
<dbReference type="SUPFAM" id="SSF53850">
    <property type="entry name" value="Periplasmic binding protein-like II"/>
    <property type="match status" value="1"/>
</dbReference>
<dbReference type="EMBL" id="BJYE01000001">
    <property type="protein sequence ID" value="GEN55578.1"/>
    <property type="molecule type" value="Genomic_DNA"/>
</dbReference>
<dbReference type="PANTHER" id="PTHR43649">
    <property type="entry name" value="ARABINOSE-BINDING PROTEIN-RELATED"/>
    <property type="match status" value="1"/>
</dbReference>
<dbReference type="RefSeq" id="WP_089799163.1">
    <property type="nucleotide sequence ID" value="NZ_BJYE01000001.1"/>
</dbReference>
<comment type="caution">
    <text evidence="7">The sequence shown here is derived from an EMBL/GenBank/DDBJ whole genome shotgun (WGS) entry which is preliminary data.</text>
</comment>
<protein>
    <submittedName>
        <fullName evidence="7">ABC transporter substrate-binding protein</fullName>
    </submittedName>
</protein>
<keyword evidence="2 6" id="KW-0732">Signal</keyword>
<evidence type="ECO:0000256" key="1">
    <source>
        <dbReference type="ARBA" id="ARBA00022475"/>
    </source>
</evidence>
<evidence type="ECO:0000313" key="7">
    <source>
        <dbReference type="EMBL" id="GEN55578.1"/>
    </source>
</evidence>
<dbReference type="PROSITE" id="PS51257">
    <property type="entry name" value="PROKAR_LIPOPROTEIN"/>
    <property type="match status" value="1"/>
</dbReference>
<reference evidence="7 8" key="1">
    <citation type="submission" date="2019-07" db="EMBL/GenBank/DDBJ databases">
        <title>Whole genome shotgun sequence of Halolactibacillus alkaliphilus NBRC 103919.</title>
        <authorList>
            <person name="Hosoyama A."/>
            <person name="Uohara A."/>
            <person name="Ohji S."/>
            <person name="Ichikawa N."/>
        </authorList>
    </citation>
    <scope>NUCLEOTIDE SEQUENCE [LARGE SCALE GENOMIC DNA]</scope>
    <source>
        <strain evidence="7 8">NBRC 103919</strain>
    </source>
</reference>
<dbReference type="AlphaFoldDB" id="A0A511WYK4"/>
<evidence type="ECO:0000256" key="3">
    <source>
        <dbReference type="ARBA" id="ARBA00023136"/>
    </source>
</evidence>
<dbReference type="OrthoDB" id="9787283at2"/>
<gene>
    <name evidence="7" type="ORF">HAL01_00420</name>
</gene>
<keyword evidence="4" id="KW-0564">Palmitate</keyword>
<dbReference type="Gene3D" id="3.40.190.10">
    <property type="entry name" value="Periplasmic binding protein-like II"/>
    <property type="match status" value="2"/>
</dbReference>
<dbReference type="STRING" id="442899.SAMN05720591_101137"/>
<organism evidence="7 8">
    <name type="scientific">Halolactibacillus alkaliphilus</name>
    <dbReference type="NCBI Taxonomy" id="442899"/>
    <lineage>
        <taxon>Bacteria</taxon>
        <taxon>Bacillati</taxon>
        <taxon>Bacillota</taxon>
        <taxon>Bacilli</taxon>
        <taxon>Bacillales</taxon>
        <taxon>Bacillaceae</taxon>
        <taxon>Halolactibacillus</taxon>
    </lineage>
</organism>
<dbReference type="Proteomes" id="UP000321400">
    <property type="component" value="Unassembled WGS sequence"/>
</dbReference>
<keyword evidence="5" id="KW-0449">Lipoprotein</keyword>
<evidence type="ECO:0000256" key="4">
    <source>
        <dbReference type="ARBA" id="ARBA00023139"/>
    </source>
</evidence>